<accession>A0AAV8A676</accession>
<sequence>MGICTGIRGRENFNLCVEDVTWGTNTIGDYIEVKQTVTKNDQGTLNCKGAFRKFKRIFSYSSFKYDPYDTFTSSGILDDEGRFFTNHRSSEAYNSY</sequence>
<organism evidence="1 2">
    <name type="scientific">Anaeramoeba flamelloides</name>
    <dbReference type="NCBI Taxonomy" id="1746091"/>
    <lineage>
        <taxon>Eukaryota</taxon>
        <taxon>Metamonada</taxon>
        <taxon>Anaeramoebidae</taxon>
        <taxon>Anaeramoeba</taxon>
    </lineage>
</organism>
<name>A0AAV8A676_9EUKA</name>
<evidence type="ECO:0000313" key="1">
    <source>
        <dbReference type="EMBL" id="KAJ3449044.1"/>
    </source>
</evidence>
<dbReference type="Proteomes" id="UP001146793">
    <property type="component" value="Unassembled WGS sequence"/>
</dbReference>
<evidence type="ECO:0000313" key="2">
    <source>
        <dbReference type="Proteomes" id="UP001146793"/>
    </source>
</evidence>
<gene>
    <name evidence="1" type="ORF">M0812_07242</name>
</gene>
<comment type="caution">
    <text evidence="1">The sequence shown here is derived from an EMBL/GenBank/DDBJ whole genome shotgun (WGS) entry which is preliminary data.</text>
</comment>
<protein>
    <submittedName>
        <fullName evidence="1">Uncharacterized protein</fullName>
    </submittedName>
</protein>
<reference evidence="1" key="1">
    <citation type="submission" date="2022-08" db="EMBL/GenBank/DDBJ databases">
        <title>Novel sulphate-reducing endosymbionts in the free-living metamonad Anaeramoeba.</title>
        <authorList>
            <person name="Jerlstrom-Hultqvist J."/>
            <person name="Cepicka I."/>
            <person name="Gallot-Lavallee L."/>
            <person name="Salas-Leiva D."/>
            <person name="Curtis B.A."/>
            <person name="Zahonova K."/>
            <person name="Pipaliya S."/>
            <person name="Dacks J."/>
            <person name="Roger A.J."/>
        </authorList>
    </citation>
    <scope>NUCLEOTIDE SEQUENCE</scope>
    <source>
        <strain evidence="1">Busselton2</strain>
    </source>
</reference>
<dbReference type="AlphaFoldDB" id="A0AAV8A676"/>
<proteinExistence type="predicted"/>
<dbReference type="EMBL" id="JANTQA010000013">
    <property type="protein sequence ID" value="KAJ3449044.1"/>
    <property type="molecule type" value="Genomic_DNA"/>
</dbReference>